<dbReference type="AlphaFoldDB" id="A0A0P1B7Y2"/>
<evidence type="ECO:0000259" key="12">
    <source>
        <dbReference type="PROSITE" id="PS50222"/>
    </source>
</evidence>
<dbReference type="CDD" id="cd02440">
    <property type="entry name" value="AdoMet_MTases"/>
    <property type="match status" value="1"/>
</dbReference>
<feature type="domain" description="EF-hand" evidence="12">
    <location>
        <begin position="575"/>
        <end position="610"/>
    </location>
</feature>
<dbReference type="STRING" id="4781.A0A0P1B7Y2"/>
<comment type="subcellular location">
    <subcellularLocation>
        <location evidence="2">Cytoplasm</location>
    </subcellularLocation>
    <subcellularLocation>
        <location evidence="1">Nucleus</location>
    </subcellularLocation>
</comment>
<dbReference type="PROSITE" id="PS50222">
    <property type="entry name" value="EF_HAND_2"/>
    <property type="match status" value="2"/>
</dbReference>
<dbReference type="InterPro" id="IPR018247">
    <property type="entry name" value="EF_Hand_1_Ca_BS"/>
</dbReference>
<keyword evidence="5" id="KW-0489">Methyltransferase</keyword>
<dbReference type="GO" id="GO:0032259">
    <property type="term" value="P:methylation"/>
    <property type="evidence" value="ECO:0007669"/>
    <property type="project" value="UniProtKB-KW"/>
</dbReference>
<protein>
    <recommendedName>
        <fullName evidence="3">protein-histidine N-methyltransferase</fullName>
        <ecNumber evidence="3">2.1.1.85</ecNumber>
    </recommendedName>
</protein>
<proteinExistence type="inferred from homology"/>
<dbReference type="GO" id="GO:0005509">
    <property type="term" value="F:calcium ion binding"/>
    <property type="evidence" value="ECO:0007669"/>
    <property type="project" value="InterPro"/>
</dbReference>
<feature type="domain" description="EF-hand" evidence="12">
    <location>
        <begin position="471"/>
        <end position="506"/>
    </location>
</feature>
<keyword evidence="7" id="KW-0949">S-adenosyl-L-methionine</keyword>
<dbReference type="InterPro" id="IPR029063">
    <property type="entry name" value="SAM-dependent_MTases_sf"/>
</dbReference>
<keyword evidence="4" id="KW-0963">Cytoplasm</keyword>
<keyword evidence="14" id="KW-1185">Reference proteome</keyword>
<evidence type="ECO:0000256" key="1">
    <source>
        <dbReference type="ARBA" id="ARBA00004123"/>
    </source>
</evidence>
<feature type="chain" id="PRO_5006059249" description="protein-histidine N-methyltransferase" evidence="11">
    <location>
        <begin position="19"/>
        <end position="708"/>
    </location>
</feature>
<feature type="signal peptide" evidence="11">
    <location>
        <begin position="1"/>
        <end position="18"/>
    </location>
</feature>
<dbReference type="GO" id="GO:0005634">
    <property type="term" value="C:nucleus"/>
    <property type="evidence" value="ECO:0007669"/>
    <property type="project" value="UniProtKB-SubCell"/>
</dbReference>
<dbReference type="OrthoDB" id="1723750at2759"/>
<evidence type="ECO:0000256" key="4">
    <source>
        <dbReference type="ARBA" id="ARBA00022490"/>
    </source>
</evidence>
<dbReference type="InterPro" id="IPR019410">
    <property type="entry name" value="Methyltransf_16"/>
</dbReference>
<accession>A0A0P1B7Y2</accession>
<dbReference type="GO" id="GO:0018064">
    <property type="term" value="F:protein-L-histidine N-tele-methyltransferase activity"/>
    <property type="evidence" value="ECO:0007669"/>
    <property type="project" value="UniProtKB-EC"/>
</dbReference>
<sequence>MVSHLVSTFVLYCRGAISCILTKSDVQKGVYEGGFKLWECAIDLVQFVESQLREGKIVIPHSVLELGCGHGLPGIHALQRGAQRVVFSDYNKEVLELTTCPNVSKNISEYYSKAEFYAGAWSSMSNYMKYIEKQSDDQMQFGLILTAETIYTEEVAIELYETIKRHLRRSKDARALVAAKKYYFGTNGSVQHFVNLVKADNVLKAEIEVDVGGCFTLNLKAILKRMEGPPVGCIALTGAGYDLNKTQSNRLTRSFTKISRSRSSKDRNLPIKVPSVDALLQDLRKALHAMYQTTNSISNAYEYNSRQAFQFFTTTNTITQECFLHKVVRLGLQATPRLCNELFRRIDQKDLGEIDYATFAHRIFLPETFYSPEKPSSPVIESLNNFNPTPNHSPRSLVLKDSNAENVSSKLTRHEYMTLDELQVCIARKLEEKMPRGSSDFIVRAFQFFTNVETITFVEFHRHLDLLQIRITPSKCRELFLRFDKDGDGVIDTLEFVTTLFPKDYRSLTYPNNAKLSDNELSMSTKQIVGKVREKMDELLEETDKFQQAYILFGKTADISRSDLNTAMRKLGLKLSEKQVQDMFATFDFDKTGDLDVSKFVQGVMLDDNSTSFWLSVKDRQKVDNTRRKLYSMAVASVQQSWTIADIERMLREKIEQHTSRSSDCFRQAFRIFKKVNGIKPDEFHAALEAIGLALTRLQSDILFCRCR</sequence>
<dbReference type="PROSITE" id="PS00018">
    <property type="entry name" value="EF_HAND_1"/>
    <property type="match status" value="1"/>
</dbReference>
<dbReference type="GO" id="GO:0005737">
    <property type="term" value="C:cytoplasm"/>
    <property type="evidence" value="ECO:0007669"/>
    <property type="project" value="UniProtKB-SubCell"/>
</dbReference>
<reference evidence="14" key="1">
    <citation type="submission" date="2014-09" db="EMBL/GenBank/DDBJ databases">
        <authorList>
            <person name="Sharma Rahul"/>
            <person name="Thines Marco"/>
        </authorList>
    </citation>
    <scope>NUCLEOTIDE SEQUENCE [LARGE SCALE GENOMIC DNA]</scope>
</reference>
<evidence type="ECO:0000313" key="13">
    <source>
        <dbReference type="EMBL" id="CEG49999.1"/>
    </source>
</evidence>
<dbReference type="RefSeq" id="XP_024586368.1">
    <property type="nucleotide sequence ID" value="XM_024721251.1"/>
</dbReference>
<dbReference type="InterPro" id="IPR002048">
    <property type="entry name" value="EF_hand_dom"/>
</dbReference>
<dbReference type="PANTHER" id="PTHR14614">
    <property type="entry name" value="HEPATOCELLULAR CARCINOMA-ASSOCIATED ANTIGEN"/>
    <property type="match status" value="1"/>
</dbReference>
<dbReference type="SMART" id="SM00054">
    <property type="entry name" value="EFh"/>
    <property type="match status" value="2"/>
</dbReference>
<keyword evidence="11" id="KW-0732">Signal</keyword>
<evidence type="ECO:0000256" key="9">
    <source>
        <dbReference type="ARBA" id="ARBA00023242"/>
    </source>
</evidence>
<evidence type="ECO:0000256" key="7">
    <source>
        <dbReference type="ARBA" id="ARBA00022691"/>
    </source>
</evidence>
<dbReference type="Gene3D" id="1.10.238.10">
    <property type="entry name" value="EF-hand"/>
    <property type="match status" value="2"/>
</dbReference>
<dbReference type="PANTHER" id="PTHR14614:SF39">
    <property type="entry name" value="HISTIDINE PROTEIN METHYLTRANSFERASE 1 HOMOLOG"/>
    <property type="match status" value="1"/>
</dbReference>
<dbReference type="CDD" id="cd00051">
    <property type="entry name" value="EFh"/>
    <property type="match status" value="2"/>
</dbReference>
<evidence type="ECO:0000256" key="8">
    <source>
        <dbReference type="ARBA" id="ARBA00022837"/>
    </source>
</evidence>
<dbReference type="Proteomes" id="UP000054928">
    <property type="component" value="Unassembled WGS sequence"/>
</dbReference>
<evidence type="ECO:0000256" key="10">
    <source>
        <dbReference type="ARBA" id="ARBA00038126"/>
    </source>
</evidence>
<dbReference type="SUPFAM" id="SSF53335">
    <property type="entry name" value="S-adenosyl-L-methionine-dependent methyltransferases"/>
    <property type="match status" value="1"/>
</dbReference>
<evidence type="ECO:0000256" key="3">
    <source>
        <dbReference type="ARBA" id="ARBA00012533"/>
    </source>
</evidence>
<dbReference type="Pfam" id="PF13833">
    <property type="entry name" value="EF-hand_8"/>
    <property type="match status" value="2"/>
</dbReference>
<dbReference type="Pfam" id="PF10294">
    <property type="entry name" value="Methyltransf_16"/>
    <property type="match status" value="1"/>
</dbReference>
<evidence type="ECO:0000256" key="6">
    <source>
        <dbReference type="ARBA" id="ARBA00022679"/>
    </source>
</evidence>
<evidence type="ECO:0000256" key="11">
    <source>
        <dbReference type="SAM" id="SignalP"/>
    </source>
</evidence>
<dbReference type="SUPFAM" id="SSF47473">
    <property type="entry name" value="EF-hand"/>
    <property type="match status" value="2"/>
</dbReference>
<comment type="similarity">
    <text evidence="10">Belongs to the methyltransferase superfamily. METTL18 family.</text>
</comment>
<keyword evidence="9" id="KW-0539">Nucleus</keyword>
<evidence type="ECO:0000313" key="14">
    <source>
        <dbReference type="Proteomes" id="UP000054928"/>
    </source>
</evidence>
<evidence type="ECO:0000256" key="5">
    <source>
        <dbReference type="ARBA" id="ARBA00022603"/>
    </source>
</evidence>
<name>A0A0P1B7Y2_PLAHL</name>
<keyword evidence="8" id="KW-0106">Calcium</keyword>
<keyword evidence="6" id="KW-0808">Transferase</keyword>
<dbReference type="EC" id="2.1.1.85" evidence="3"/>
<dbReference type="EMBL" id="CCYD01003101">
    <property type="protein sequence ID" value="CEG49999.1"/>
    <property type="molecule type" value="Genomic_DNA"/>
</dbReference>
<dbReference type="InterPro" id="IPR011992">
    <property type="entry name" value="EF-hand-dom_pair"/>
</dbReference>
<organism evidence="13 14">
    <name type="scientific">Plasmopara halstedii</name>
    <name type="common">Downy mildew of sunflower</name>
    <dbReference type="NCBI Taxonomy" id="4781"/>
    <lineage>
        <taxon>Eukaryota</taxon>
        <taxon>Sar</taxon>
        <taxon>Stramenopiles</taxon>
        <taxon>Oomycota</taxon>
        <taxon>Peronosporomycetes</taxon>
        <taxon>Peronosporales</taxon>
        <taxon>Peronosporaceae</taxon>
        <taxon>Plasmopara</taxon>
    </lineage>
</organism>
<evidence type="ECO:0000256" key="2">
    <source>
        <dbReference type="ARBA" id="ARBA00004496"/>
    </source>
</evidence>
<dbReference type="GeneID" id="36402786"/>
<dbReference type="Gene3D" id="3.40.50.150">
    <property type="entry name" value="Vaccinia Virus protein VP39"/>
    <property type="match status" value="1"/>
</dbReference>